<reference evidence="2 3" key="1">
    <citation type="submission" date="2014-03" db="EMBL/GenBank/DDBJ databases">
        <title>Draft Genome of Photorhabdus luminescens BA1, an Egyptian Isolate.</title>
        <authorList>
            <person name="Ghazal S."/>
            <person name="Hurst S.G.IV."/>
            <person name="Morris K."/>
            <person name="Thomas K."/>
            <person name="Tisa L.S."/>
        </authorList>
    </citation>
    <scope>NUCLEOTIDE SEQUENCE [LARGE SCALE GENOMIC DNA]</scope>
    <source>
        <strain evidence="2 3">BA1</strain>
    </source>
</reference>
<evidence type="ECO:0000313" key="2">
    <source>
        <dbReference type="EMBL" id="EYU15470.1"/>
    </source>
</evidence>
<organism evidence="2 3">
    <name type="scientific">Photorhabdus aegyptia</name>
    <dbReference type="NCBI Taxonomy" id="2805098"/>
    <lineage>
        <taxon>Bacteria</taxon>
        <taxon>Pseudomonadati</taxon>
        <taxon>Pseudomonadota</taxon>
        <taxon>Gammaproteobacteria</taxon>
        <taxon>Enterobacterales</taxon>
        <taxon>Morganellaceae</taxon>
        <taxon>Photorhabdus</taxon>
    </lineage>
</organism>
<name>A0A022PLR0_9GAMM</name>
<sequence>MKMNSDDYDFVTLSDVKAELLATTEGLEAWDDLQARKALVQQLKLARKACKMTQEDVACRMGTQKQNISRLERGEVDPQLGTLNRYAAVLGGRFVFQAG</sequence>
<comment type="caution">
    <text evidence="2">The sequence shown here is derived from an EMBL/GenBank/DDBJ whole genome shotgun (WGS) entry which is preliminary data.</text>
</comment>
<keyword evidence="3" id="KW-1185">Reference proteome</keyword>
<dbReference type="Proteomes" id="UP000023464">
    <property type="component" value="Unassembled WGS sequence"/>
</dbReference>
<dbReference type="GO" id="GO:0003677">
    <property type="term" value="F:DNA binding"/>
    <property type="evidence" value="ECO:0007669"/>
    <property type="project" value="InterPro"/>
</dbReference>
<dbReference type="SUPFAM" id="SSF47413">
    <property type="entry name" value="lambda repressor-like DNA-binding domains"/>
    <property type="match status" value="1"/>
</dbReference>
<dbReference type="InterPro" id="IPR010982">
    <property type="entry name" value="Lambda_DNA-bd_dom_sf"/>
</dbReference>
<dbReference type="Gene3D" id="1.10.260.40">
    <property type="entry name" value="lambda repressor-like DNA-binding domains"/>
    <property type="match status" value="1"/>
</dbReference>
<dbReference type="AlphaFoldDB" id="A0A022PLR0"/>
<proteinExistence type="predicted"/>
<dbReference type="SMART" id="SM00530">
    <property type="entry name" value="HTH_XRE"/>
    <property type="match status" value="1"/>
</dbReference>
<dbReference type="InterPro" id="IPR001387">
    <property type="entry name" value="Cro/C1-type_HTH"/>
</dbReference>
<protein>
    <submittedName>
        <fullName evidence="2">Putative transcriptional regulator</fullName>
    </submittedName>
</protein>
<gene>
    <name evidence="2" type="ORF">BA1DRAFT_02023</name>
</gene>
<dbReference type="EMBL" id="JFGV01000025">
    <property type="protein sequence ID" value="EYU15470.1"/>
    <property type="molecule type" value="Genomic_DNA"/>
</dbReference>
<feature type="domain" description="HTH cro/C1-type" evidence="1">
    <location>
        <begin position="43"/>
        <end position="97"/>
    </location>
</feature>
<evidence type="ECO:0000259" key="1">
    <source>
        <dbReference type="PROSITE" id="PS50943"/>
    </source>
</evidence>
<accession>A0A022PLR0</accession>
<dbReference type="PATRIC" id="fig|1393736.3.peg.2055"/>
<dbReference type="CDD" id="cd00093">
    <property type="entry name" value="HTH_XRE"/>
    <property type="match status" value="1"/>
</dbReference>
<dbReference type="Pfam" id="PF01381">
    <property type="entry name" value="HTH_3"/>
    <property type="match status" value="1"/>
</dbReference>
<dbReference type="PROSITE" id="PS50943">
    <property type="entry name" value="HTH_CROC1"/>
    <property type="match status" value="1"/>
</dbReference>
<evidence type="ECO:0000313" key="3">
    <source>
        <dbReference type="Proteomes" id="UP000023464"/>
    </source>
</evidence>